<evidence type="ECO:0000313" key="3">
    <source>
        <dbReference type="Proteomes" id="UP000463700"/>
    </source>
</evidence>
<dbReference type="RefSeq" id="WP_154565511.1">
    <property type="nucleotide sequence ID" value="NZ_VOSW01000074.1"/>
</dbReference>
<dbReference type="Gene3D" id="3.10.290.30">
    <property type="entry name" value="MM3350-like"/>
    <property type="match status" value="1"/>
</dbReference>
<evidence type="ECO:0000259" key="1">
    <source>
        <dbReference type="Pfam" id="PF07929"/>
    </source>
</evidence>
<organism evidence="2 3">
    <name type="scientific">Paraburkholderia madseniana</name>
    <dbReference type="NCBI Taxonomy" id="2599607"/>
    <lineage>
        <taxon>Bacteria</taxon>
        <taxon>Pseudomonadati</taxon>
        <taxon>Pseudomonadota</taxon>
        <taxon>Betaproteobacteria</taxon>
        <taxon>Burkholderiales</taxon>
        <taxon>Burkholderiaceae</taxon>
        <taxon>Paraburkholderia</taxon>
    </lineage>
</organism>
<dbReference type="InterPro" id="IPR024047">
    <property type="entry name" value="MM3350-like_sf"/>
</dbReference>
<dbReference type="EMBL" id="VOSW01000074">
    <property type="protein sequence ID" value="KAE8755987.1"/>
    <property type="molecule type" value="Genomic_DNA"/>
</dbReference>
<accession>A0A6N6W5P6</accession>
<dbReference type="SUPFAM" id="SSF159941">
    <property type="entry name" value="MM3350-like"/>
    <property type="match status" value="1"/>
</dbReference>
<gene>
    <name evidence="2" type="ORF">FSO04_31495</name>
</gene>
<name>A0A6N6W5P6_9BURK</name>
<reference evidence="2 3" key="1">
    <citation type="journal article" date="2020" name="Int. J. Syst. Evol. Microbiol.">
        <title>Paraburkholderia madseniana sp. nov., a phenolic acid-degrading bacterium isolated from acidic forest soil.</title>
        <authorList>
            <person name="Wilhelm R.C."/>
            <person name="Murphy S.J.L."/>
            <person name="Feriancek N.M."/>
            <person name="Karasz D.C."/>
            <person name="DeRito C.M."/>
            <person name="Newman J.D."/>
            <person name="Buckley D.H."/>
        </authorList>
    </citation>
    <scope>NUCLEOTIDE SEQUENCE [LARGE SCALE GENOMIC DNA]</scope>
    <source>
        <strain evidence="2 3">RP11</strain>
    </source>
</reference>
<evidence type="ECO:0000313" key="2">
    <source>
        <dbReference type="EMBL" id="KAE8755987.1"/>
    </source>
</evidence>
<proteinExistence type="predicted"/>
<protein>
    <recommendedName>
        <fullName evidence="1">Plasmid pRiA4b Orf3-like domain-containing protein</fullName>
    </recommendedName>
</protein>
<dbReference type="InterPro" id="IPR012912">
    <property type="entry name" value="Plasmid_pRiA4b_Orf3-like"/>
</dbReference>
<dbReference type="Pfam" id="PF07929">
    <property type="entry name" value="PRiA4_ORF3"/>
    <property type="match status" value="1"/>
</dbReference>
<sequence length="86" mass="9994">MAERSSYSGSMFGDSSQTTSLLQLRISLRGVSRSVWRRLLISQQITIAQLHHVMQLAMVWNDEHLHQFIIRGSELWRASRRRTAVL</sequence>
<feature type="domain" description="Plasmid pRiA4b Orf3-like" evidence="1">
    <location>
        <begin position="22"/>
        <end position="74"/>
    </location>
</feature>
<dbReference type="PANTHER" id="PTHR41878">
    <property type="entry name" value="LEXA REPRESSOR-RELATED"/>
    <property type="match status" value="1"/>
</dbReference>
<dbReference type="OrthoDB" id="9816539at2"/>
<dbReference type="PANTHER" id="PTHR41878:SF1">
    <property type="entry name" value="TNPR PROTEIN"/>
    <property type="match status" value="1"/>
</dbReference>
<dbReference type="Proteomes" id="UP000463700">
    <property type="component" value="Unassembled WGS sequence"/>
</dbReference>
<dbReference type="AlphaFoldDB" id="A0A6N6W5P6"/>
<comment type="caution">
    <text evidence="2">The sequence shown here is derived from an EMBL/GenBank/DDBJ whole genome shotgun (WGS) entry which is preliminary data.</text>
</comment>